<comment type="similarity">
    <text evidence="3">Belongs to the VPS53 family.</text>
</comment>
<dbReference type="KEGG" id="dpte:113792679"/>
<accession>A0A6P6Y237</accession>
<evidence type="ECO:0000256" key="4">
    <source>
        <dbReference type="ARBA" id="ARBA00014103"/>
    </source>
</evidence>
<keyword evidence="5" id="KW-0967">Endosome</keyword>
<keyword evidence="10" id="KW-1185">Reference proteome</keyword>
<dbReference type="InterPro" id="IPR007234">
    <property type="entry name" value="Vps53_N"/>
</dbReference>
<proteinExistence type="inferred from homology"/>
<feature type="domain" description="Vps53 C-terminal" evidence="9">
    <location>
        <begin position="681"/>
        <end position="768"/>
    </location>
</feature>
<dbReference type="OrthoDB" id="10261632at2759"/>
<dbReference type="GO" id="GO:0042147">
    <property type="term" value="P:retrograde transport, endosome to Golgi"/>
    <property type="evidence" value="ECO:0007669"/>
    <property type="project" value="InterPro"/>
</dbReference>
<dbReference type="OMA" id="YKFAEAK"/>
<dbReference type="Pfam" id="PF04100">
    <property type="entry name" value="Vps53_N"/>
    <property type="match status" value="1"/>
</dbReference>
<organism evidence="10 11">
    <name type="scientific">Dermatophagoides pteronyssinus</name>
    <name type="common">European house dust mite</name>
    <dbReference type="NCBI Taxonomy" id="6956"/>
    <lineage>
        <taxon>Eukaryota</taxon>
        <taxon>Metazoa</taxon>
        <taxon>Ecdysozoa</taxon>
        <taxon>Arthropoda</taxon>
        <taxon>Chelicerata</taxon>
        <taxon>Arachnida</taxon>
        <taxon>Acari</taxon>
        <taxon>Acariformes</taxon>
        <taxon>Sarcoptiformes</taxon>
        <taxon>Astigmata</taxon>
        <taxon>Psoroptidia</taxon>
        <taxon>Analgoidea</taxon>
        <taxon>Pyroglyphidae</taxon>
        <taxon>Dermatophagoidinae</taxon>
        <taxon>Dermatophagoides</taxon>
    </lineage>
</organism>
<evidence type="ECO:0000256" key="5">
    <source>
        <dbReference type="ARBA" id="ARBA00022753"/>
    </source>
</evidence>
<evidence type="ECO:0000259" key="9">
    <source>
        <dbReference type="Pfam" id="PF16854"/>
    </source>
</evidence>
<dbReference type="FunCoup" id="A0A6P6Y237">
    <property type="interactions" value="1566"/>
</dbReference>
<dbReference type="Pfam" id="PF16854">
    <property type="entry name" value="VPS53_C"/>
    <property type="match status" value="1"/>
</dbReference>
<evidence type="ECO:0000256" key="2">
    <source>
        <dbReference type="ARBA" id="ARBA00004481"/>
    </source>
</evidence>
<protein>
    <recommendedName>
        <fullName evidence="4">Vacuolar protein sorting-associated protein 53 homolog</fullName>
    </recommendedName>
</protein>
<dbReference type="Proteomes" id="UP000515146">
    <property type="component" value="Unplaced"/>
</dbReference>
<dbReference type="PANTHER" id="PTHR12820:SF0">
    <property type="entry name" value="VACUOLAR PROTEIN SORTING-ASSOCIATED PROTEIN 53 HOMOLOG"/>
    <property type="match status" value="1"/>
</dbReference>
<evidence type="ECO:0000313" key="11">
    <source>
        <dbReference type="RefSeq" id="XP_027198394.1"/>
    </source>
</evidence>
<gene>
    <name evidence="11" type="primary">LOC113792679</name>
</gene>
<dbReference type="PANTHER" id="PTHR12820">
    <property type="entry name" value="VACUOLAR SORTING PROTEIN 53"/>
    <property type="match status" value="1"/>
</dbReference>
<comment type="subcellular location">
    <subcellularLocation>
        <location evidence="2">Endosome membrane</location>
        <topology evidence="2">Peripheral membrane protein</topology>
    </subcellularLocation>
    <subcellularLocation>
        <location evidence="1">Golgi apparatus</location>
        <location evidence="1">trans-Golgi network membrane</location>
        <topology evidence="1">Peripheral membrane protein</topology>
    </subcellularLocation>
</comment>
<evidence type="ECO:0000256" key="6">
    <source>
        <dbReference type="ARBA" id="ARBA00023034"/>
    </source>
</evidence>
<evidence type="ECO:0000256" key="7">
    <source>
        <dbReference type="ARBA" id="ARBA00023136"/>
    </source>
</evidence>
<dbReference type="GO" id="GO:0005829">
    <property type="term" value="C:cytosol"/>
    <property type="evidence" value="ECO:0007669"/>
    <property type="project" value="GOC"/>
</dbReference>
<dbReference type="GO" id="GO:0000938">
    <property type="term" value="C:GARP complex"/>
    <property type="evidence" value="ECO:0007669"/>
    <property type="project" value="InterPro"/>
</dbReference>
<dbReference type="InterPro" id="IPR038260">
    <property type="entry name" value="Vps53_C_sf"/>
</dbReference>
<keyword evidence="6" id="KW-0333">Golgi apparatus</keyword>
<evidence type="ECO:0000313" key="10">
    <source>
        <dbReference type="Proteomes" id="UP000515146"/>
    </source>
</evidence>
<dbReference type="InParanoid" id="A0A6P6Y237"/>
<reference evidence="11" key="1">
    <citation type="submission" date="2025-08" db="UniProtKB">
        <authorList>
            <consortium name="RefSeq"/>
        </authorList>
    </citation>
    <scope>IDENTIFICATION</scope>
    <source>
        <strain evidence="11">Airmid</strain>
    </source>
</reference>
<evidence type="ECO:0000256" key="1">
    <source>
        <dbReference type="ARBA" id="ARBA00004150"/>
    </source>
</evidence>
<dbReference type="AlphaFoldDB" id="A0A6P6Y237"/>
<dbReference type="GO" id="GO:0010008">
    <property type="term" value="C:endosome membrane"/>
    <property type="evidence" value="ECO:0007669"/>
    <property type="project" value="UniProtKB-SubCell"/>
</dbReference>
<name>A0A6P6Y237_DERPT</name>
<keyword evidence="7" id="KW-0472">Membrane</keyword>
<dbReference type="Gene3D" id="1.10.357.110">
    <property type="entry name" value="Vacuolar protein sorting-associated protein 53, C-terminus"/>
    <property type="match status" value="1"/>
</dbReference>
<dbReference type="InterPro" id="IPR031745">
    <property type="entry name" value="Vps53_C"/>
</dbReference>
<dbReference type="CTD" id="55275"/>
<sequence length="848" mass="97030">MDIAQHVNNILENMIISNSPQTELTTIEYINKIFPNEQSLSNIDEVLKILKDKISVLDKEIRQSICSQKIVEENGRKTLENARGLILNLSTVIHEIKNQAKQSEKIVNEITCNIKQLDNAKRNLTLSIIMLNNLHILVQGTFILKDSKKKRQYGQASRTLQGILDVLKQFDRFKHIPHISKLTTDIDETCQQLGEQILGDFRETFETKNHSKPLQQNQIQLLAEGCLVLSNLDSKYRRQLITWLVDLELVEYKALFQDNQDIAWLDKIDQRFAWLKKHLIIFEDKIGFLFPPAWELSECIAVEFCKITRQDLIQVMNNRFIELDVNILLPAISKATAFEKLLQQRFSGSTISRQEKTNSKNVFTGLITSCFENYLNIYVDAQDKNFEKLINQFVLDEQTKKQQQQQSSNNNQQDQESSTIKAEIFGSSGKLFTQYKNCLIQCISLSNRQPLVLLSETFQKYLREYANKILQNQIPRVGSTTLSSLSNTISNTTTSSGSGSSNVFSSAASSSLSAAGGLIQIFLKDLDNKSYTNEEIRQICSIILTANYCLETTRQLEKKIQEKIDSKFLDKINMNNELDIFHGIVSNCLQLLSHSLENQCEQPLLIMIRTQWSNWGTPIGHSQYITSIISIFHQSIPLIRENLSDCPKYFYQFCQKFIQSFISKFIGNLFKCKPLSQGAAEQLLLDAHTLKKILLELPEYKSGNSGSKTVSPTSYTDTVIAGMTKAEMILKILLVPATPAEMFVENYFKLFQEKDLNEFQKIIEMKGIRKSESFQLIELFKKKIVHYNYEKTNSNFMKLAIQNSESDTTTTSTTTMTTTTMTSNNAESIGSIDSNRIKKLEKLIKNRL</sequence>
<feature type="domain" description="Vps53 N-terminal" evidence="8">
    <location>
        <begin position="24"/>
        <end position="397"/>
    </location>
</feature>
<dbReference type="InterPro" id="IPR039766">
    <property type="entry name" value="Vps53"/>
</dbReference>
<evidence type="ECO:0000259" key="8">
    <source>
        <dbReference type="Pfam" id="PF04100"/>
    </source>
</evidence>
<dbReference type="RefSeq" id="XP_027198394.1">
    <property type="nucleotide sequence ID" value="XM_027342593.1"/>
</dbReference>
<evidence type="ECO:0000256" key="3">
    <source>
        <dbReference type="ARBA" id="ARBA00008628"/>
    </source>
</evidence>